<dbReference type="OrthoDB" id="1535081at2759"/>
<sequence length="162" mass="18190">MSTAHLAERSSRVQDTIAAYERRNDTSSYDEALKSIRDLQLAVKKPDDFAARIRCQAFQNIAIVVLAEMGVLQSIVTAGQRDSTADELAAETAYDISLTRICGEMSMSTIRSNQMLEFQTGSKITDYVREALLDKGNMQKQSACQFAFNGKTFWQLLEEYPE</sequence>
<organism evidence="1 2">
    <name type="scientific">Teratosphaeria destructans</name>
    <dbReference type="NCBI Taxonomy" id="418781"/>
    <lineage>
        <taxon>Eukaryota</taxon>
        <taxon>Fungi</taxon>
        <taxon>Dikarya</taxon>
        <taxon>Ascomycota</taxon>
        <taxon>Pezizomycotina</taxon>
        <taxon>Dothideomycetes</taxon>
        <taxon>Dothideomycetidae</taxon>
        <taxon>Mycosphaerellales</taxon>
        <taxon>Teratosphaeriaceae</taxon>
        <taxon>Teratosphaeria</taxon>
    </lineage>
</organism>
<proteinExistence type="predicted"/>
<reference evidence="1 2" key="2">
    <citation type="journal article" date="2021" name="Curr. Genet.">
        <title>Genetic response to nitrogen starvation in the aggressive Eucalyptus foliar pathogen Teratosphaeria destructans.</title>
        <authorList>
            <person name="Havenga M."/>
            <person name="Wingfield B.D."/>
            <person name="Wingfield M.J."/>
            <person name="Dreyer L.L."/>
            <person name="Roets F."/>
            <person name="Aylward J."/>
        </authorList>
    </citation>
    <scope>NUCLEOTIDE SEQUENCE [LARGE SCALE GENOMIC DNA]</scope>
    <source>
        <strain evidence="1">CMW44962</strain>
    </source>
</reference>
<comment type="caution">
    <text evidence="1">The sequence shown here is derived from an EMBL/GenBank/DDBJ whole genome shotgun (WGS) entry which is preliminary data.</text>
</comment>
<dbReference type="AlphaFoldDB" id="A0A9W7SMH8"/>
<accession>A0A9W7SMH8</accession>
<dbReference type="Proteomes" id="UP001138500">
    <property type="component" value="Unassembled WGS sequence"/>
</dbReference>
<dbReference type="EMBL" id="RIBY02002200">
    <property type="protein sequence ID" value="KAH9822914.1"/>
    <property type="molecule type" value="Genomic_DNA"/>
</dbReference>
<evidence type="ECO:0000313" key="2">
    <source>
        <dbReference type="Proteomes" id="UP001138500"/>
    </source>
</evidence>
<keyword evidence="2" id="KW-1185">Reference proteome</keyword>
<name>A0A9W7SMH8_9PEZI</name>
<reference evidence="1 2" key="1">
    <citation type="journal article" date="2018" name="IMA Fungus">
        <title>IMA Genome-F 10: Nine draft genome sequences of Claviceps purpurea s.lat., including C. arundinis, C. humidiphila, and C. cf. spartinae, pseudomolecules for the pitch canker pathogen Fusarium circinatum, draft genome of Davidsoniella eucalypti, Grosmannia galeiformis, Quambalaria eucalypti, and Teratosphaeria destructans.</title>
        <authorList>
            <person name="Wingfield B.D."/>
            <person name="Liu M."/>
            <person name="Nguyen H.D."/>
            <person name="Lane F.A."/>
            <person name="Morgan S.W."/>
            <person name="De Vos L."/>
            <person name="Wilken P.M."/>
            <person name="Duong T.A."/>
            <person name="Aylward J."/>
            <person name="Coetzee M.P."/>
            <person name="Dadej K."/>
            <person name="De Beer Z.W."/>
            <person name="Findlay W."/>
            <person name="Havenga M."/>
            <person name="Kolarik M."/>
            <person name="Menzies J.G."/>
            <person name="Naidoo K."/>
            <person name="Pochopski O."/>
            <person name="Shoukouhi P."/>
            <person name="Santana Q.C."/>
            <person name="Seifert K.A."/>
            <person name="Soal N."/>
            <person name="Steenkamp E.T."/>
            <person name="Tatham C.T."/>
            <person name="van der Nest M.A."/>
            <person name="Wingfield M.J."/>
        </authorList>
    </citation>
    <scope>NUCLEOTIDE SEQUENCE [LARGE SCALE GENOMIC DNA]</scope>
    <source>
        <strain evidence="1">CMW44962</strain>
    </source>
</reference>
<protein>
    <submittedName>
        <fullName evidence="1">Uncharacterized protein</fullName>
    </submittedName>
</protein>
<evidence type="ECO:0000313" key="1">
    <source>
        <dbReference type="EMBL" id="KAH9822914.1"/>
    </source>
</evidence>
<gene>
    <name evidence="1" type="ORF">Tdes44962_MAKER00742</name>
</gene>